<gene>
    <name evidence="7" type="ORF">GH714_016984</name>
</gene>
<dbReference type="PANTHER" id="PTHR23155:SF1071">
    <property type="entry name" value="DISEASE RESISTANCE RPP13-LIKE PROTEIN 1"/>
    <property type="match status" value="1"/>
</dbReference>
<evidence type="ECO:0000259" key="4">
    <source>
        <dbReference type="Pfam" id="PF00931"/>
    </source>
</evidence>
<sequence>MDSPEILAFFMGRKLNRALVRKLKITMIIVNGLIDQAEEKQIVMRSEKKWLDELKDAAYEADDLFDEIAYEALRSKLNAGSVARKVSKLFSSHNSFENAMNAKLEEILELLECLLRQMNALGLNLKDDLGDEPSSHKTPTTSVIPYGHFGIYGREHDRQNIHVYYDKQVDRHFDLKAWVYVSEEFNVFKITTDIYNQVSSEDIYMVKGSKELQLELKQKLKGKKFLLVLDDVWSDELTEWESLLEPLEAGRQGSKIVVTTHKESVASAMQHYHMHIDIHNLEKLSDDNCRHLLETYAFHNQVSHSSHSVFEDVGKKIAENCRGLPLVLKTVGSLLRSKRNVQEWEEILKNMLPSDNILSTLKLSYYSLPSHLKQCFAYCGIFPKGYEFYKEDLVRLWMAEGFIIEAKDGNDNEVVGDAYFNDLVSRSFFQMSGGSQKCFVMHDHIYDLAKSISGEFCFMMEGKDSSVEVPSKTRYLYVRHGDSCHSHGYYKFIIEKVNKSQVLRTFFSDKYFHGSYRVMHAILPKFKHLRVLFLYEYRKKSYLIQLAI</sequence>
<reference evidence="7 8" key="1">
    <citation type="journal article" date="2020" name="Mol. Plant">
        <title>The Chromosome-Based Rubber Tree Genome Provides New Insights into Spurge Genome Evolution and Rubber Biosynthesis.</title>
        <authorList>
            <person name="Liu J."/>
            <person name="Shi C."/>
            <person name="Shi C.C."/>
            <person name="Li W."/>
            <person name="Zhang Q.J."/>
            <person name="Zhang Y."/>
            <person name="Li K."/>
            <person name="Lu H.F."/>
            <person name="Shi C."/>
            <person name="Zhu S.T."/>
            <person name="Xiao Z.Y."/>
            <person name="Nan H."/>
            <person name="Yue Y."/>
            <person name="Zhu X.G."/>
            <person name="Wu Y."/>
            <person name="Hong X.N."/>
            <person name="Fan G.Y."/>
            <person name="Tong Y."/>
            <person name="Zhang D."/>
            <person name="Mao C.L."/>
            <person name="Liu Y.L."/>
            <person name="Hao S.J."/>
            <person name="Liu W.Q."/>
            <person name="Lv M.Q."/>
            <person name="Zhang H.B."/>
            <person name="Liu Y."/>
            <person name="Hu-Tang G.R."/>
            <person name="Wang J.P."/>
            <person name="Wang J.H."/>
            <person name="Sun Y.H."/>
            <person name="Ni S.B."/>
            <person name="Chen W.B."/>
            <person name="Zhang X.C."/>
            <person name="Jiao Y.N."/>
            <person name="Eichler E.E."/>
            <person name="Li G.H."/>
            <person name="Liu X."/>
            <person name="Gao L.Z."/>
        </authorList>
    </citation>
    <scope>NUCLEOTIDE SEQUENCE [LARGE SCALE GENOMIC DNA]</scope>
    <source>
        <strain evidence="8">cv. GT1</strain>
        <tissue evidence="7">Leaf</tissue>
    </source>
</reference>
<proteinExistence type="predicted"/>
<evidence type="ECO:0008006" key="9">
    <source>
        <dbReference type="Google" id="ProtNLM"/>
    </source>
</evidence>
<dbReference type="GO" id="GO:0098542">
    <property type="term" value="P:defense response to other organism"/>
    <property type="evidence" value="ECO:0007669"/>
    <property type="project" value="TreeGrafter"/>
</dbReference>
<name>A0A6A6NAJ7_HEVBR</name>
<dbReference type="SUPFAM" id="SSF52540">
    <property type="entry name" value="P-loop containing nucleoside triphosphate hydrolases"/>
    <property type="match status" value="1"/>
</dbReference>
<evidence type="ECO:0000313" key="8">
    <source>
        <dbReference type="Proteomes" id="UP000467840"/>
    </source>
</evidence>
<dbReference type="Gene3D" id="1.10.10.10">
    <property type="entry name" value="Winged helix-like DNA-binding domain superfamily/Winged helix DNA-binding domain"/>
    <property type="match status" value="1"/>
</dbReference>
<dbReference type="GO" id="GO:0043531">
    <property type="term" value="F:ADP binding"/>
    <property type="evidence" value="ECO:0007669"/>
    <property type="project" value="InterPro"/>
</dbReference>
<keyword evidence="1" id="KW-0677">Repeat</keyword>
<dbReference type="InterPro" id="IPR027417">
    <property type="entry name" value="P-loop_NTPase"/>
</dbReference>
<dbReference type="FunFam" id="1.10.10.10:FF:000322">
    <property type="entry name" value="Probable disease resistance protein At1g63360"/>
    <property type="match status" value="1"/>
</dbReference>
<dbReference type="Pfam" id="PF00931">
    <property type="entry name" value="NB-ARC"/>
    <property type="match status" value="1"/>
</dbReference>
<evidence type="ECO:0000313" key="7">
    <source>
        <dbReference type="EMBL" id="KAF2322427.1"/>
    </source>
</evidence>
<evidence type="ECO:0000259" key="6">
    <source>
        <dbReference type="Pfam" id="PF23559"/>
    </source>
</evidence>
<evidence type="ECO:0000259" key="5">
    <source>
        <dbReference type="Pfam" id="PF18052"/>
    </source>
</evidence>
<keyword evidence="8" id="KW-1185">Reference proteome</keyword>
<keyword evidence="2" id="KW-0547">Nucleotide-binding</keyword>
<dbReference type="InterPro" id="IPR044974">
    <property type="entry name" value="Disease_R_plants"/>
</dbReference>
<protein>
    <recommendedName>
        <fullName evidence="9">NB-ARC domain-containing protein</fullName>
    </recommendedName>
</protein>
<evidence type="ECO:0000256" key="3">
    <source>
        <dbReference type="ARBA" id="ARBA00022821"/>
    </source>
</evidence>
<feature type="domain" description="Disease resistance N-terminal" evidence="5">
    <location>
        <begin position="17"/>
        <end position="82"/>
    </location>
</feature>
<dbReference type="AlphaFoldDB" id="A0A6A6NAJ7"/>
<organism evidence="7 8">
    <name type="scientific">Hevea brasiliensis</name>
    <name type="common">Para rubber tree</name>
    <name type="synonym">Siphonia brasiliensis</name>
    <dbReference type="NCBI Taxonomy" id="3981"/>
    <lineage>
        <taxon>Eukaryota</taxon>
        <taxon>Viridiplantae</taxon>
        <taxon>Streptophyta</taxon>
        <taxon>Embryophyta</taxon>
        <taxon>Tracheophyta</taxon>
        <taxon>Spermatophyta</taxon>
        <taxon>Magnoliopsida</taxon>
        <taxon>eudicotyledons</taxon>
        <taxon>Gunneridae</taxon>
        <taxon>Pentapetalae</taxon>
        <taxon>rosids</taxon>
        <taxon>fabids</taxon>
        <taxon>Malpighiales</taxon>
        <taxon>Euphorbiaceae</taxon>
        <taxon>Crotonoideae</taxon>
        <taxon>Micrandreae</taxon>
        <taxon>Hevea</taxon>
    </lineage>
</organism>
<dbReference type="InterPro" id="IPR058922">
    <property type="entry name" value="WHD_DRP"/>
</dbReference>
<comment type="caution">
    <text evidence="7">The sequence shown here is derived from an EMBL/GenBank/DDBJ whole genome shotgun (WGS) entry which is preliminary data.</text>
</comment>
<dbReference type="Gene3D" id="1.20.5.4130">
    <property type="match status" value="1"/>
</dbReference>
<evidence type="ECO:0000256" key="2">
    <source>
        <dbReference type="ARBA" id="ARBA00022741"/>
    </source>
</evidence>
<dbReference type="InterPro" id="IPR036388">
    <property type="entry name" value="WH-like_DNA-bd_sf"/>
</dbReference>
<dbReference type="InterPro" id="IPR002182">
    <property type="entry name" value="NB-ARC"/>
</dbReference>
<dbReference type="Pfam" id="PF23559">
    <property type="entry name" value="WHD_DRP"/>
    <property type="match status" value="1"/>
</dbReference>
<feature type="domain" description="NB-ARC" evidence="4">
    <location>
        <begin position="163"/>
        <end position="302"/>
    </location>
</feature>
<feature type="domain" description="Disease resistance protein winged helix" evidence="6">
    <location>
        <begin position="381"/>
        <end position="449"/>
    </location>
</feature>
<dbReference type="PRINTS" id="PR00364">
    <property type="entry name" value="DISEASERSIST"/>
</dbReference>
<keyword evidence="3" id="KW-0611">Plant defense</keyword>
<dbReference type="Gene3D" id="3.40.50.300">
    <property type="entry name" value="P-loop containing nucleotide triphosphate hydrolases"/>
    <property type="match status" value="1"/>
</dbReference>
<dbReference type="Pfam" id="PF18052">
    <property type="entry name" value="Rx_N"/>
    <property type="match status" value="1"/>
</dbReference>
<dbReference type="Proteomes" id="UP000467840">
    <property type="component" value="Chromosome 11"/>
</dbReference>
<dbReference type="EMBL" id="JAAGAX010000002">
    <property type="protein sequence ID" value="KAF2322427.1"/>
    <property type="molecule type" value="Genomic_DNA"/>
</dbReference>
<dbReference type="PANTHER" id="PTHR23155">
    <property type="entry name" value="DISEASE RESISTANCE PROTEIN RP"/>
    <property type="match status" value="1"/>
</dbReference>
<accession>A0A6A6NAJ7</accession>
<dbReference type="InterPro" id="IPR041118">
    <property type="entry name" value="Rx_N"/>
</dbReference>
<evidence type="ECO:0000256" key="1">
    <source>
        <dbReference type="ARBA" id="ARBA00022737"/>
    </source>
</evidence>